<gene>
    <name evidence="10" type="primary">mviN</name>
    <name evidence="8" type="synonym">murJ</name>
    <name evidence="10" type="ORF">COU31_00515</name>
</gene>
<feature type="transmembrane region" description="Helical" evidence="8">
    <location>
        <begin position="388"/>
        <end position="408"/>
    </location>
</feature>
<keyword evidence="6 8" id="KW-1133">Transmembrane helix</keyword>
<accession>A0A2M6W592</accession>
<comment type="function">
    <text evidence="8 9">Involved in peptidoglycan biosynthesis. Transports lipid-linked peptidoglycan precursors from the inner to the outer leaflet of the cytoplasmic membrane.</text>
</comment>
<feature type="transmembrane region" description="Helical" evidence="8">
    <location>
        <begin position="480"/>
        <end position="506"/>
    </location>
</feature>
<sequence length="538" mass="58858">MIKQLFNSQSKSITSAAILISGASLVSRIIGLIRDRLFAHHFGAGEIMDAYYAAFKLPDLIYNLLIVGAISAGFIPVFTRLLISSNKSSAWRLANNILNMLGTAVLSLTVLGIVFMPRLMSLLAPGFSPQTSALAVNFGRIMFISMVILSASMIMGTIMQSLRSFFIFSIAPIFYNLGIIFGIYFFVPMFGTIGLAWGVVFGALLHLGLQVTAAYSVGYRWQSVFDWQDKNTRLIGRMMIPRALSLAVSQINILVITVLASILPLGSVAMYNYANNLQGVPIGLIGIPFALAVFPVLSASAGKNNLAEFTRSLSSAIGQILFLIIPVSIIFLMLRAQIVRVIYGTGAFDWTATVGTADILAFFSLSLFAQALIPLLGRAFFALENTKTPFVIGVISELVTIICALFLIKKIGLAGLALAFSIGSLLNLILLIAGLRRITKNLDLEKIFFSLWRVCLASMFMGVAIQSAKYVLADFLDQQFFWGIFLQGLLAGLIGLVIYGFICYILKLPEFFSFWNGFKRRARAGRPVKITESLEVKN</sequence>
<dbReference type="GO" id="GO:0015648">
    <property type="term" value="F:lipid-linked peptidoglycan transporter activity"/>
    <property type="evidence" value="ECO:0007669"/>
    <property type="project" value="UniProtKB-UniRule"/>
</dbReference>
<dbReference type="AlphaFoldDB" id="A0A2M6W592"/>
<comment type="pathway">
    <text evidence="8">Cell wall biogenesis; peptidoglycan biosynthesis.</text>
</comment>
<comment type="caution">
    <text evidence="10">The sequence shown here is derived from an EMBL/GenBank/DDBJ whole genome shotgun (WGS) entry which is preliminary data.</text>
</comment>
<evidence type="ECO:0000256" key="4">
    <source>
        <dbReference type="ARBA" id="ARBA00022960"/>
    </source>
</evidence>
<keyword evidence="2 8" id="KW-1003">Cell membrane</keyword>
<dbReference type="Proteomes" id="UP000231183">
    <property type="component" value="Unassembled WGS sequence"/>
</dbReference>
<dbReference type="NCBIfam" id="TIGR01695">
    <property type="entry name" value="murJ_mviN"/>
    <property type="match status" value="1"/>
</dbReference>
<evidence type="ECO:0000256" key="1">
    <source>
        <dbReference type="ARBA" id="ARBA00004651"/>
    </source>
</evidence>
<reference evidence="11" key="1">
    <citation type="submission" date="2017-09" db="EMBL/GenBank/DDBJ databases">
        <title>Depth-based differentiation of microbial function through sediment-hosted aquifers and enrichment of novel symbionts in the deep terrestrial subsurface.</title>
        <authorList>
            <person name="Probst A.J."/>
            <person name="Ladd B."/>
            <person name="Jarett J.K."/>
            <person name="Geller-Mcgrath D.E."/>
            <person name="Sieber C.M.K."/>
            <person name="Emerson J.B."/>
            <person name="Anantharaman K."/>
            <person name="Thomas B.C."/>
            <person name="Malmstrom R."/>
            <person name="Stieglmeier M."/>
            <person name="Klingl A."/>
            <person name="Woyke T."/>
            <person name="Ryan C.M."/>
            <person name="Banfield J.F."/>
        </authorList>
    </citation>
    <scope>NUCLEOTIDE SEQUENCE [LARGE SCALE GENOMIC DNA]</scope>
</reference>
<dbReference type="GO" id="GO:0008360">
    <property type="term" value="P:regulation of cell shape"/>
    <property type="evidence" value="ECO:0007669"/>
    <property type="project" value="UniProtKB-UniRule"/>
</dbReference>
<comment type="similarity">
    <text evidence="8 9">Belongs to the MurJ/MviN family.</text>
</comment>
<feature type="transmembrane region" description="Helical" evidence="8">
    <location>
        <begin position="12"/>
        <end position="33"/>
    </location>
</feature>
<keyword evidence="4 8" id="KW-0133">Cell shape</keyword>
<name>A0A2M6W592_9BACT</name>
<feature type="transmembrane region" description="Helical" evidence="8">
    <location>
        <begin position="193"/>
        <end position="218"/>
    </location>
</feature>
<evidence type="ECO:0000256" key="8">
    <source>
        <dbReference type="HAMAP-Rule" id="MF_02078"/>
    </source>
</evidence>
<keyword evidence="3 8" id="KW-0812">Transmembrane</keyword>
<keyword evidence="5 8" id="KW-0573">Peptidoglycan synthesis</keyword>
<feature type="transmembrane region" description="Helical" evidence="8">
    <location>
        <begin position="354"/>
        <end position="376"/>
    </location>
</feature>
<keyword evidence="8 9" id="KW-0961">Cell wall biogenesis/degradation</keyword>
<evidence type="ECO:0000256" key="7">
    <source>
        <dbReference type="ARBA" id="ARBA00023136"/>
    </source>
</evidence>
<feature type="transmembrane region" description="Helical" evidence="8">
    <location>
        <begin position="95"/>
        <end position="117"/>
    </location>
</feature>
<dbReference type="EMBL" id="PFBX01000004">
    <property type="protein sequence ID" value="PIT87890.1"/>
    <property type="molecule type" value="Genomic_DNA"/>
</dbReference>
<dbReference type="InterPro" id="IPR051050">
    <property type="entry name" value="Lipid_II_flippase_MurJ/MviN"/>
</dbReference>
<evidence type="ECO:0000256" key="5">
    <source>
        <dbReference type="ARBA" id="ARBA00022984"/>
    </source>
</evidence>
<evidence type="ECO:0000256" key="3">
    <source>
        <dbReference type="ARBA" id="ARBA00022692"/>
    </source>
</evidence>
<proteinExistence type="inferred from homology"/>
<dbReference type="UniPathway" id="UPA00219"/>
<dbReference type="CDD" id="cd13123">
    <property type="entry name" value="MATE_MurJ_like"/>
    <property type="match status" value="1"/>
</dbReference>
<dbReference type="GO" id="GO:0034204">
    <property type="term" value="P:lipid translocation"/>
    <property type="evidence" value="ECO:0007669"/>
    <property type="project" value="TreeGrafter"/>
</dbReference>
<protein>
    <recommendedName>
        <fullName evidence="8">Probable lipid II flippase MurJ</fullName>
    </recommendedName>
</protein>
<dbReference type="PIRSF" id="PIRSF002869">
    <property type="entry name" value="MviN"/>
    <property type="match status" value="1"/>
</dbReference>
<evidence type="ECO:0000313" key="11">
    <source>
        <dbReference type="Proteomes" id="UP000231183"/>
    </source>
</evidence>
<dbReference type="PRINTS" id="PR01806">
    <property type="entry name" value="VIRFACTRMVIN"/>
</dbReference>
<feature type="transmembrane region" description="Helical" evidence="8">
    <location>
        <begin position="137"/>
        <end position="158"/>
    </location>
</feature>
<feature type="transmembrane region" description="Helical" evidence="8">
    <location>
        <begin position="282"/>
        <end position="301"/>
    </location>
</feature>
<evidence type="ECO:0000256" key="9">
    <source>
        <dbReference type="PIRNR" id="PIRNR002869"/>
    </source>
</evidence>
<evidence type="ECO:0000313" key="10">
    <source>
        <dbReference type="EMBL" id="PIT87890.1"/>
    </source>
</evidence>
<dbReference type="PANTHER" id="PTHR47019:SF1">
    <property type="entry name" value="LIPID II FLIPPASE MURJ"/>
    <property type="match status" value="1"/>
</dbReference>
<dbReference type="InterPro" id="IPR004268">
    <property type="entry name" value="MurJ"/>
</dbReference>
<feature type="transmembrane region" description="Helical" evidence="8">
    <location>
        <begin position="414"/>
        <end position="435"/>
    </location>
</feature>
<keyword evidence="8 9" id="KW-0813">Transport</keyword>
<feature type="transmembrane region" description="Helical" evidence="8">
    <location>
        <begin position="165"/>
        <end position="187"/>
    </location>
</feature>
<feature type="transmembrane region" description="Helical" evidence="8">
    <location>
        <begin position="447"/>
        <end position="468"/>
    </location>
</feature>
<feature type="transmembrane region" description="Helical" evidence="8">
    <location>
        <begin position="313"/>
        <end position="334"/>
    </location>
</feature>
<feature type="transmembrane region" description="Helical" evidence="8">
    <location>
        <begin position="239"/>
        <end position="262"/>
    </location>
</feature>
<dbReference type="Pfam" id="PF03023">
    <property type="entry name" value="MurJ"/>
    <property type="match status" value="1"/>
</dbReference>
<comment type="subcellular location">
    <subcellularLocation>
        <location evidence="1 8">Cell membrane</location>
        <topology evidence="1 8">Multi-pass membrane protein</topology>
    </subcellularLocation>
</comment>
<keyword evidence="7 8" id="KW-0472">Membrane</keyword>
<dbReference type="HAMAP" id="MF_02078">
    <property type="entry name" value="MurJ_MviN"/>
    <property type="match status" value="1"/>
</dbReference>
<dbReference type="GO" id="GO:0071555">
    <property type="term" value="P:cell wall organization"/>
    <property type="evidence" value="ECO:0007669"/>
    <property type="project" value="UniProtKB-UniRule"/>
</dbReference>
<organism evidence="10 11">
    <name type="scientific">Candidatus Magasanikbacteria bacterium CG10_big_fil_rev_8_21_14_0_10_40_10</name>
    <dbReference type="NCBI Taxonomy" id="1974648"/>
    <lineage>
        <taxon>Bacteria</taxon>
        <taxon>Candidatus Magasanikiibacteriota</taxon>
    </lineage>
</organism>
<evidence type="ECO:0000256" key="2">
    <source>
        <dbReference type="ARBA" id="ARBA00022475"/>
    </source>
</evidence>
<feature type="transmembrane region" description="Helical" evidence="8">
    <location>
        <begin position="60"/>
        <end position="83"/>
    </location>
</feature>
<dbReference type="PANTHER" id="PTHR47019">
    <property type="entry name" value="LIPID II FLIPPASE MURJ"/>
    <property type="match status" value="1"/>
</dbReference>
<dbReference type="GO" id="GO:0005886">
    <property type="term" value="C:plasma membrane"/>
    <property type="evidence" value="ECO:0007669"/>
    <property type="project" value="UniProtKB-SubCell"/>
</dbReference>
<dbReference type="GO" id="GO:0009252">
    <property type="term" value="P:peptidoglycan biosynthetic process"/>
    <property type="evidence" value="ECO:0007669"/>
    <property type="project" value="UniProtKB-UniRule"/>
</dbReference>
<evidence type="ECO:0000256" key="6">
    <source>
        <dbReference type="ARBA" id="ARBA00022989"/>
    </source>
</evidence>